<evidence type="ECO:0000313" key="3">
    <source>
        <dbReference type="EMBL" id="TWI86605.1"/>
    </source>
</evidence>
<name>A0A562SZ60_CHIJA</name>
<dbReference type="EMBL" id="VLLG01000004">
    <property type="protein sequence ID" value="TWI86605.1"/>
    <property type="molecule type" value="Genomic_DNA"/>
</dbReference>
<evidence type="ECO:0000313" key="4">
    <source>
        <dbReference type="Proteomes" id="UP000316778"/>
    </source>
</evidence>
<sequence>MPCRENSLLTSPARPCCLLAILFLFFLHTTAAQTPDSTAAAISRLPEKYLSQVSGKSRHFEKQVSKRSEKALNKLARQEKKMQARLAKIDSVAAKNIFTRSIDSLGNLKSRLHQKTAGLQASAGSYSGYLDTLQSSLSFLKDAKNLGEQSKALQEKLSGSLKNVQALQSRLQQAEQIKAYIRERKQQLKEQLAQYTGFSKDLQKINKEAYYYGQQLREYKELLKDKKKAEAKAMALLKQVPAYNSFLQKHSQLASLFNLSAAGNTAQNLEGLQTRAQVEQLIQQRLGGGGPNAQAAVSQQLSQARERFNELKDKFPNVDNAADMPDFKPNEMKSKSFLQRLEFGGNLQFQRSSQYFPTTSDIAGQVAYQFHKNGSAGIGAAYKLGMGTGFNNIRFSHQGVGLRSFLDWKLKGTFYINGGFEQNYNSQLLNEEQLRNFDNWQGSALIGISKKYKVSSKLKGNIILLYDFLHNQHVPRTDPVKLRLGYNF</sequence>
<keyword evidence="4" id="KW-1185">Reference proteome</keyword>
<proteinExistence type="predicted"/>
<gene>
    <name evidence="3" type="ORF">LX66_3867</name>
</gene>
<comment type="caution">
    <text evidence="3">The sequence shown here is derived from an EMBL/GenBank/DDBJ whole genome shotgun (WGS) entry which is preliminary data.</text>
</comment>
<dbReference type="OrthoDB" id="629901at2"/>
<accession>A0A562SZ60</accession>
<keyword evidence="2" id="KW-0732">Signal</keyword>
<protein>
    <recommendedName>
        <fullName evidence="5">Outer membrane protein with beta-barrel domain</fullName>
    </recommendedName>
</protein>
<keyword evidence="1" id="KW-0175">Coiled coil</keyword>
<dbReference type="RefSeq" id="WP_145716541.1">
    <property type="nucleotide sequence ID" value="NZ_BAAAFY010000004.1"/>
</dbReference>
<reference evidence="3 4" key="1">
    <citation type="journal article" date="2013" name="Stand. Genomic Sci.">
        <title>Genomic Encyclopedia of Type Strains, Phase I: The one thousand microbial genomes (KMG-I) project.</title>
        <authorList>
            <person name="Kyrpides N.C."/>
            <person name="Woyke T."/>
            <person name="Eisen J.A."/>
            <person name="Garrity G."/>
            <person name="Lilburn T.G."/>
            <person name="Beck B.J."/>
            <person name="Whitman W.B."/>
            <person name="Hugenholtz P."/>
            <person name="Klenk H.P."/>
        </authorList>
    </citation>
    <scope>NUCLEOTIDE SEQUENCE [LARGE SCALE GENOMIC DNA]</scope>
    <source>
        <strain evidence="3 4">DSM 13484</strain>
    </source>
</reference>
<organism evidence="3 4">
    <name type="scientific">Chitinophaga japonensis</name>
    <name type="common">Flexibacter japonensis</name>
    <dbReference type="NCBI Taxonomy" id="104662"/>
    <lineage>
        <taxon>Bacteria</taxon>
        <taxon>Pseudomonadati</taxon>
        <taxon>Bacteroidota</taxon>
        <taxon>Chitinophagia</taxon>
        <taxon>Chitinophagales</taxon>
        <taxon>Chitinophagaceae</taxon>
        <taxon>Chitinophaga</taxon>
    </lineage>
</organism>
<dbReference type="Proteomes" id="UP000316778">
    <property type="component" value="Unassembled WGS sequence"/>
</dbReference>
<evidence type="ECO:0000256" key="1">
    <source>
        <dbReference type="SAM" id="Coils"/>
    </source>
</evidence>
<evidence type="ECO:0000256" key="2">
    <source>
        <dbReference type="SAM" id="SignalP"/>
    </source>
</evidence>
<feature type="signal peptide" evidence="2">
    <location>
        <begin position="1"/>
        <end position="31"/>
    </location>
</feature>
<dbReference type="AlphaFoldDB" id="A0A562SZ60"/>
<feature type="coiled-coil region" evidence="1">
    <location>
        <begin position="157"/>
        <end position="239"/>
    </location>
</feature>
<evidence type="ECO:0008006" key="5">
    <source>
        <dbReference type="Google" id="ProtNLM"/>
    </source>
</evidence>
<feature type="chain" id="PRO_5021941537" description="Outer membrane protein with beta-barrel domain" evidence="2">
    <location>
        <begin position="32"/>
        <end position="488"/>
    </location>
</feature>